<reference evidence="2" key="1">
    <citation type="submission" date="2016-11" db="UniProtKB">
        <authorList>
            <consortium name="WormBaseParasite"/>
        </authorList>
    </citation>
    <scope>IDENTIFICATION</scope>
    <source>
        <strain evidence="2">KR3021</strain>
    </source>
</reference>
<organism evidence="1 2">
    <name type="scientific">Rhabditophanes sp. KR3021</name>
    <dbReference type="NCBI Taxonomy" id="114890"/>
    <lineage>
        <taxon>Eukaryota</taxon>
        <taxon>Metazoa</taxon>
        <taxon>Ecdysozoa</taxon>
        <taxon>Nematoda</taxon>
        <taxon>Chromadorea</taxon>
        <taxon>Rhabditida</taxon>
        <taxon>Tylenchina</taxon>
        <taxon>Panagrolaimomorpha</taxon>
        <taxon>Strongyloidoidea</taxon>
        <taxon>Alloionematidae</taxon>
        <taxon>Rhabditophanes</taxon>
    </lineage>
</organism>
<accession>A0AC35TG70</accession>
<evidence type="ECO:0000313" key="2">
    <source>
        <dbReference type="WBParaSite" id="RSKR_0000024400.1"/>
    </source>
</evidence>
<dbReference type="Proteomes" id="UP000095286">
    <property type="component" value="Unplaced"/>
</dbReference>
<proteinExistence type="predicted"/>
<protein>
    <submittedName>
        <fullName evidence="2">TPR_REGION domain-containing protein</fullName>
    </submittedName>
</protein>
<sequence length="248" mass="29308">MADYKNNISSDEDEGRYEDTEVILDRYYQHINALGREGKHKECLSLCSKAIEIADDTRNPRLVKANIRMFMASIFKDLKKYELAILQVEEVLTTVKKREWSQLLLEYQEEYAEDEHWQGCSFRDREKYFEALQFFDHSIKICPNIQQFYISRAICHLKMKNYKQCIYDCEEGHRCPGYSNPKCYLVQGIAFASLNKFVQARACYKKVIQLDPFNETARHEFENTLKKTCLYADSDGPANTQFQLKPFY</sequence>
<name>A0AC35TG70_9BILA</name>
<evidence type="ECO:0000313" key="1">
    <source>
        <dbReference type="Proteomes" id="UP000095286"/>
    </source>
</evidence>
<dbReference type="WBParaSite" id="RSKR_0000024400.1">
    <property type="protein sequence ID" value="RSKR_0000024400.1"/>
    <property type="gene ID" value="RSKR_0000024400"/>
</dbReference>